<sequence length="295" mass="34484">MIFELYSKRQKRLNQIEDIFVYDIIPEKLRHQIIHIWNDSINYELWEEIHNIMARELGVPQLSKYGNSAKEKSICFFIQANTEEALDFVELTFFTIDKVIRDLPYFKKSELKMDADSAIEELNYRFIENGIGYEFVNGKIIKIDSKIVHNEIVKPAIKLLYEEEFDGANNEFLKAYEHYRRGNYKESIVEALKSFESTMKTICRRCNIIYEEHYTASKLISILINNGIIPSYLNNHFTGLRTTLESGLPTLRNKTSGHGQGENLIEIPSYFASYAINLTATNIIFLINAFKNYQK</sequence>
<accession>A0A4V3EUC0</accession>
<proteinExistence type="predicted"/>
<name>A0A4V3EUC0_9CLOT</name>
<reference evidence="3 4" key="1">
    <citation type="submission" date="2019-03" db="EMBL/GenBank/DDBJ databases">
        <title>Genomic Encyclopedia of Type Strains, Phase IV (KMG-IV): sequencing the most valuable type-strain genomes for metagenomic binning, comparative biology and taxonomic classification.</title>
        <authorList>
            <person name="Goeker M."/>
        </authorList>
    </citation>
    <scope>NUCLEOTIDE SEQUENCE [LARGE SCALE GENOMIC DNA]</scope>
    <source>
        <strain evidence="3 4">DSM 24455</strain>
    </source>
</reference>
<evidence type="ECO:0008006" key="5">
    <source>
        <dbReference type="Google" id="ProtNLM"/>
    </source>
</evidence>
<dbReference type="EMBL" id="SOAZ01000002">
    <property type="protein sequence ID" value="TDT63345.1"/>
    <property type="molecule type" value="Genomic_DNA"/>
</dbReference>
<dbReference type="Pfam" id="PF18863">
    <property type="entry name" value="AbiJ_NTD4"/>
    <property type="match status" value="1"/>
</dbReference>
<dbReference type="InterPro" id="IPR049503">
    <property type="entry name" value="AbiJ_NTD4"/>
</dbReference>
<evidence type="ECO:0000259" key="2">
    <source>
        <dbReference type="Pfam" id="PF22809"/>
    </source>
</evidence>
<dbReference type="AlphaFoldDB" id="A0A4V3EUC0"/>
<dbReference type="Proteomes" id="UP000295325">
    <property type="component" value="Unassembled WGS sequence"/>
</dbReference>
<keyword evidence="4" id="KW-1185">Reference proteome</keyword>
<dbReference type="Pfam" id="PF22809">
    <property type="entry name" value="DUF7014"/>
    <property type="match status" value="1"/>
</dbReference>
<protein>
    <recommendedName>
        <fullName evidence="5">Abortive infection Abi-like protein</fullName>
    </recommendedName>
</protein>
<dbReference type="OrthoDB" id="8113776at2"/>
<organism evidence="3 4">
    <name type="scientific">Fonticella tunisiensis</name>
    <dbReference type="NCBI Taxonomy" id="1096341"/>
    <lineage>
        <taxon>Bacteria</taxon>
        <taxon>Bacillati</taxon>
        <taxon>Bacillota</taxon>
        <taxon>Clostridia</taxon>
        <taxon>Eubacteriales</taxon>
        <taxon>Clostridiaceae</taxon>
        <taxon>Fonticella</taxon>
    </lineage>
</organism>
<dbReference type="RefSeq" id="WP_133627002.1">
    <property type="nucleotide sequence ID" value="NZ_SOAZ01000002.1"/>
</dbReference>
<dbReference type="NCBIfam" id="NF046078">
    <property type="entry name" value="STM4504_CBY0614"/>
    <property type="match status" value="1"/>
</dbReference>
<feature type="domain" description="DUF7014" evidence="2">
    <location>
        <begin position="162"/>
        <end position="288"/>
    </location>
</feature>
<evidence type="ECO:0000259" key="1">
    <source>
        <dbReference type="Pfam" id="PF18863"/>
    </source>
</evidence>
<dbReference type="InterPro" id="IPR054280">
    <property type="entry name" value="DUF7014"/>
</dbReference>
<evidence type="ECO:0000313" key="4">
    <source>
        <dbReference type="Proteomes" id="UP000295325"/>
    </source>
</evidence>
<comment type="caution">
    <text evidence="3">The sequence shown here is derived from an EMBL/GenBank/DDBJ whole genome shotgun (WGS) entry which is preliminary data.</text>
</comment>
<evidence type="ECO:0000313" key="3">
    <source>
        <dbReference type="EMBL" id="TDT63345.1"/>
    </source>
</evidence>
<feature type="domain" description="HEPN AbiJ-N-terminal" evidence="1">
    <location>
        <begin position="4"/>
        <end position="155"/>
    </location>
</feature>
<gene>
    <name evidence="3" type="ORF">EDD71_102105</name>
</gene>